<gene>
    <name evidence="2" type="ORF">B4U80_04142</name>
</gene>
<sequence>MLRGVVIAGSAVGTIVGCSILVKDFTVTKYSGDETLEGKTVVITGANCGLGKEAATQFAKRKADVIMTCRDLEKCLKSRVEVVLKSGNKNVMCSQLDLASLQSINDFVTRLKKKKKEVNILVNNAGVMRCPRTVTSDGFEMQLGVIFF</sequence>
<dbReference type="PANTHER" id="PTHR43157:SF31">
    <property type="entry name" value="PHOSPHATIDYLINOSITOL-GLYCAN BIOSYNTHESIS CLASS F PROTEIN"/>
    <property type="match status" value="1"/>
</dbReference>
<protein>
    <submittedName>
        <fullName evidence="2">Dehydrogenase-like protein</fullName>
    </submittedName>
</protein>
<dbReference type="PROSITE" id="PS51257">
    <property type="entry name" value="PROKAR_LIPOPROTEIN"/>
    <property type="match status" value="1"/>
</dbReference>
<comment type="caution">
    <text evidence="2">The sequence shown here is derived from an EMBL/GenBank/DDBJ whole genome shotgun (WGS) entry which is preliminary data.</text>
</comment>
<keyword evidence="1" id="KW-0560">Oxidoreductase</keyword>
<proteinExistence type="predicted"/>
<keyword evidence="3" id="KW-1185">Reference proteome</keyword>
<dbReference type="InterPro" id="IPR002347">
    <property type="entry name" value="SDR_fam"/>
</dbReference>
<reference evidence="2 3" key="1">
    <citation type="journal article" date="2018" name="Gigascience">
        <title>Genomes of trombidid mites reveal novel predicted allergens and laterally-transferred genes associated with secondary metabolism.</title>
        <authorList>
            <person name="Dong X."/>
            <person name="Chaisiri K."/>
            <person name="Xia D."/>
            <person name="Armstrong S.D."/>
            <person name="Fang Y."/>
            <person name="Donnelly M.J."/>
            <person name="Kadowaki T."/>
            <person name="McGarry J.W."/>
            <person name="Darby A.C."/>
            <person name="Makepeace B.L."/>
        </authorList>
    </citation>
    <scope>NUCLEOTIDE SEQUENCE [LARGE SCALE GENOMIC DNA]</scope>
    <source>
        <strain evidence="2">UoL-UT</strain>
    </source>
</reference>
<evidence type="ECO:0000313" key="2">
    <source>
        <dbReference type="EMBL" id="RWS30978.1"/>
    </source>
</evidence>
<dbReference type="OrthoDB" id="191139at2759"/>
<name>A0A443STX4_9ACAR</name>
<dbReference type="Proteomes" id="UP000288716">
    <property type="component" value="Unassembled WGS sequence"/>
</dbReference>
<dbReference type="STRING" id="299467.A0A443STX4"/>
<accession>A0A443STX4</accession>
<dbReference type="InterPro" id="IPR036291">
    <property type="entry name" value="NAD(P)-bd_dom_sf"/>
</dbReference>
<dbReference type="EMBL" id="NCKV01000311">
    <property type="protein sequence ID" value="RWS30978.1"/>
    <property type="molecule type" value="Genomic_DNA"/>
</dbReference>
<dbReference type="Pfam" id="PF00106">
    <property type="entry name" value="adh_short"/>
    <property type="match status" value="1"/>
</dbReference>
<evidence type="ECO:0000313" key="3">
    <source>
        <dbReference type="Proteomes" id="UP000288716"/>
    </source>
</evidence>
<dbReference type="PRINTS" id="PR00081">
    <property type="entry name" value="GDHRDH"/>
</dbReference>
<evidence type="ECO:0000256" key="1">
    <source>
        <dbReference type="ARBA" id="ARBA00023002"/>
    </source>
</evidence>
<dbReference type="SUPFAM" id="SSF51735">
    <property type="entry name" value="NAD(P)-binding Rossmann-fold domains"/>
    <property type="match status" value="1"/>
</dbReference>
<organism evidence="2 3">
    <name type="scientific">Leptotrombidium deliense</name>
    <dbReference type="NCBI Taxonomy" id="299467"/>
    <lineage>
        <taxon>Eukaryota</taxon>
        <taxon>Metazoa</taxon>
        <taxon>Ecdysozoa</taxon>
        <taxon>Arthropoda</taxon>
        <taxon>Chelicerata</taxon>
        <taxon>Arachnida</taxon>
        <taxon>Acari</taxon>
        <taxon>Acariformes</taxon>
        <taxon>Trombidiformes</taxon>
        <taxon>Prostigmata</taxon>
        <taxon>Anystina</taxon>
        <taxon>Parasitengona</taxon>
        <taxon>Trombiculoidea</taxon>
        <taxon>Trombiculidae</taxon>
        <taxon>Leptotrombidium</taxon>
    </lineage>
</organism>
<dbReference type="AlphaFoldDB" id="A0A443STX4"/>
<dbReference type="Gene3D" id="3.40.50.720">
    <property type="entry name" value="NAD(P)-binding Rossmann-like Domain"/>
    <property type="match status" value="1"/>
</dbReference>
<dbReference type="VEuPathDB" id="VectorBase:LDEU001065"/>
<dbReference type="PANTHER" id="PTHR43157">
    <property type="entry name" value="PHOSPHATIDYLINOSITOL-GLYCAN BIOSYNTHESIS CLASS F PROTEIN-RELATED"/>
    <property type="match status" value="1"/>
</dbReference>
<dbReference type="GO" id="GO:0016491">
    <property type="term" value="F:oxidoreductase activity"/>
    <property type="evidence" value="ECO:0007669"/>
    <property type="project" value="UniProtKB-KW"/>
</dbReference>